<evidence type="ECO:0000256" key="2">
    <source>
        <dbReference type="ARBA" id="ARBA00009142"/>
    </source>
</evidence>
<keyword evidence="6 8" id="KW-1133">Transmembrane helix</keyword>
<evidence type="ECO:0000256" key="7">
    <source>
        <dbReference type="ARBA" id="ARBA00023136"/>
    </source>
</evidence>
<sequence>MDLLSDPAILAVTVIAVFILGLAKGGFSGLGALATPMLALVLPPTRAAALLLPILLVQDVVSVWSFRKSWDRWIVARMLPGAAIGVALAAWFAASVDEARVMLVLGAITLGFGLYRLWLGRGGRIVAASDSPGWVGTLFGVATGFTSQIAHAGGPPFQMWVTPRRLPHQVFVGTSSVTFAAINWMKVPSFILIGSFDRAVLTAAALLVPLAVLSTLGAVWLIRRMDPARFYGLIYWLMVLLGAKLVWDGLGA</sequence>
<feature type="transmembrane region" description="Helical" evidence="8">
    <location>
        <begin position="131"/>
        <end position="150"/>
    </location>
</feature>
<keyword evidence="10" id="KW-1185">Reference proteome</keyword>
<evidence type="ECO:0000256" key="4">
    <source>
        <dbReference type="ARBA" id="ARBA00022475"/>
    </source>
</evidence>
<feature type="transmembrane region" description="Helical" evidence="8">
    <location>
        <begin position="228"/>
        <end position="247"/>
    </location>
</feature>
<organism evidence="9 10">
    <name type="scientific">Novosphingobium aquiterrae</name>
    <dbReference type="NCBI Taxonomy" id="624388"/>
    <lineage>
        <taxon>Bacteria</taxon>
        <taxon>Pseudomonadati</taxon>
        <taxon>Pseudomonadota</taxon>
        <taxon>Alphaproteobacteria</taxon>
        <taxon>Sphingomonadales</taxon>
        <taxon>Sphingomonadaceae</taxon>
        <taxon>Novosphingobium</taxon>
    </lineage>
</organism>
<evidence type="ECO:0000256" key="3">
    <source>
        <dbReference type="ARBA" id="ARBA00022448"/>
    </source>
</evidence>
<dbReference type="PANTHER" id="PTHR30269">
    <property type="entry name" value="TRANSMEMBRANE PROTEIN YFCA"/>
    <property type="match status" value="1"/>
</dbReference>
<feature type="transmembrane region" description="Helical" evidence="8">
    <location>
        <begin position="7"/>
        <end position="27"/>
    </location>
</feature>
<keyword evidence="7 8" id="KW-0472">Membrane</keyword>
<evidence type="ECO:0000256" key="1">
    <source>
        <dbReference type="ARBA" id="ARBA00004651"/>
    </source>
</evidence>
<evidence type="ECO:0000256" key="6">
    <source>
        <dbReference type="ARBA" id="ARBA00022989"/>
    </source>
</evidence>
<keyword evidence="5 8" id="KW-0812">Transmembrane</keyword>
<dbReference type="EMBL" id="JBHLTL010000001">
    <property type="protein sequence ID" value="MFC0588874.1"/>
    <property type="molecule type" value="Genomic_DNA"/>
</dbReference>
<dbReference type="Proteomes" id="UP001589943">
    <property type="component" value="Unassembled WGS sequence"/>
</dbReference>
<evidence type="ECO:0000313" key="9">
    <source>
        <dbReference type="EMBL" id="MFC0588874.1"/>
    </source>
</evidence>
<evidence type="ECO:0000313" key="10">
    <source>
        <dbReference type="Proteomes" id="UP001589943"/>
    </source>
</evidence>
<reference evidence="9 10" key="1">
    <citation type="submission" date="2024-09" db="EMBL/GenBank/DDBJ databases">
        <authorList>
            <person name="Sun Q."/>
            <person name="Mori K."/>
        </authorList>
    </citation>
    <scope>NUCLEOTIDE SEQUENCE [LARGE SCALE GENOMIC DNA]</scope>
    <source>
        <strain evidence="9 10">NCAIM B.02537</strain>
    </source>
</reference>
<comment type="subcellular location">
    <subcellularLocation>
        <location evidence="1 8">Cell membrane</location>
        <topology evidence="1 8">Multi-pass membrane protein</topology>
    </subcellularLocation>
</comment>
<feature type="transmembrane region" description="Helical" evidence="8">
    <location>
        <begin position="99"/>
        <end position="119"/>
    </location>
</feature>
<name>A0ABV6PGA5_9SPHN</name>
<comment type="caution">
    <text evidence="9">The sequence shown here is derived from an EMBL/GenBank/DDBJ whole genome shotgun (WGS) entry which is preliminary data.</text>
</comment>
<dbReference type="PANTHER" id="PTHR30269:SF37">
    <property type="entry name" value="MEMBRANE TRANSPORTER PROTEIN"/>
    <property type="match status" value="1"/>
</dbReference>
<accession>A0ABV6PGA5</accession>
<feature type="transmembrane region" description="Helical" evidence="8">
    <location>
        <begin position="199"/>
        <end position="222"/>
    </location>
</feature>
<dbReference type="InterPro" id="IPR052017">
    <property type="entry name" value="TSUP"/>
</dbReference>
<feature type="transmembrane region" description="Helical" evidence="8">
    <location>
        <begin position="73"/>
        <end position="93"/>
    </location>
</feature>
<dbReference type="RefSeq" id="WP_379480362.1">
    <property type="nucleotide sequence ID" value="NZ_JBHLTL010000001.1"/>
</dbReference>
<comment type="similarity">
    <text evidence="2 8">Belongs to the 4-toluene sulfonate uptake permease (TSUP) (TC 2.A.102) family.</text>
</comment>
<evidence type="ECO:0000256" key="8">
    <source>
        <dbReference type="RuleBase" id="RU363041"/>
    </source>
</evidence>
<feature type="transmembrane region" description="Helical" evidence="8">
    <location>
        <begin position="47"/>
        <end position="66"/>
    </location>
</feature>
<dbReference type="InterPro" id="IPR002781">
    <property type="entry name" value="TM_pro_TauE-like"/>
</dbReference>
<keyword evidence="4 8" id="KW-1003">Cell membrane</keyword>
<protein>
    <recommendedName>
        <fullName evidence="8">Probable membrane transporter protein</fullName>
    </recommendedName>
</protein>
<proteinExistence type="inferred from homology"/>
<dbReference type="Pfam" id="PF01925">
    <property type="entry name" value="TauE"/>
    <property type="match status" value="1"/>
</dbReference>
<keyword evidence="3" id="KW-0813">Transport</keyword>
<gene>
    <name evidence="9" type="ORF">ACFFF7_05555</name>
</gene>
<evidence type="ECO:0000256" key="5">
    <source>
        <dbReference type="ARBA" id="ARBA00022692"/>
    </source>
</evidence>